<dbReference type="Proteomes" id="UP001283361">
    <property type="component" value="Unassembled WGS sequence"/>
</dbReference>
<gene>
    <name evidence="1" type="ORF">RRG08_026641</name>
</gene>
<evidence type="ECO:0000313" key="2">
    <source>
        <dbReference type="Proteomes" id="UP001283361"/>
    </source>
</evidence>
<accession>A0AAE1AZ92</accession>
<reference evidence="1" key="1">
    <citation type="journal article" date="2023" name="G3 (Bethesda)">
        <title>A reference genome for the long-term kleptoplast-retaining sea slug Elysia crispata morphotype clarki.</title>
        <authorList>
            <person name="Eastman K.E."/>
            <person name="Pendleton A.L."/>
            <person name="Shaikh M.A."/>
            <person name="Suttiyut T."/>
            <person name="Ogas R."/>
            <person name="Tomko P."/>
            <person name="Gavelis G."/>
            <person name="Widhalm J.R."/>
            <person name="Wisecaver J.H."/>
        </authorList>
    </citation>
    <scope>NUCLEOTIDE SEQUENCE</scope>
    <source>
        <strain evidence="1">ECLA1</strain>
    </source>
</reference>
<dbReference type="AlphaFoldDB" id="A0AAE1AZ92"/>
<organism evidence="1 2">
    <name type="scientific">Elysia crispata</name>
    <name type="common">lettuce slug</name>
    <dbReference type="NCBI Taxonomy" id="231223"/>
    <lineage>
        <taxon>Eukaryota</taxon>
        <taxon>Metazoa</taxon>
        <taxon>Spiralia</taxon>
        <taxon>Lophotrochozoa</taxon>
        <taxon>Mollusca</taxon>
        <taxon>Gastropoda</taxon>
        <taxon>Heterobranchia</taxon>
        <taxon>Euthyneura</taxon>
        <taxon>Panpulmonata</taxon>
        <taxon>Sacoglossa</taxon>
        <taxon>Placobranchoidea</taxon>
        <taxon>Plakobranchidae</taxon>
        <taxon>Elysia</taxon>
    </lineage>
</organism>
<keyword evidence="2" id="KW-1185">Reference proteome</keyword>
<name>A0AAE1AZ92_9GAST</name>
<evidence type="ECO:0000313" key="1">
    <source>
        <dbReference type="EMBL" id="KAK3796384.1"/>
    </source>
</evidence>
<sequence length="292" mass="32634">MKGGDHPGASRELVAHQKIETDAVRIGHENFWNRACTVENYSLVMGPGSHELDIRFSRSPPPLEVSTTAEDNDQVSRPELIQFLCLLFLSMLELSISVREEWKINQPRPVELRFATFLVSVREEWKINRPRPVELRFATFLVSVREEWKINQIRPVELRFATFLVEPGLNTSHLTTDPCVSSQLIEVWTRERDRASLTLPLTRVFSASLLRCGPGEGTELTSLTSPLTRVSSASLLRCEPGEGTELTSLTSPLTRVSSASLLRCEPGEGTELITSLTLPLTRVSPASLLRCG</sequence>
<comment type="caution">
    <text evidence="1">The sequence shown here is derived from an EMBL/GenBank/DDBJ whole genome shotgun (WGS) entry which is preliminary data.</text>
</comment>
<protein>
    <submittedName>
        <fullName evidence="1">Uncharacterized protein</fullName>
    </submittedName>
</protein>
<proteinExistence type="predicted"/>
<dbReference type="EMBL" id="JAWDGP010000883">
    <property type="protein sequence ID" value="KAK3796384.1"/>
    <property type="molecule type" value="Genomic_DNA"/>
</dbReference>